<evidence type="ECO:0000313" key="1">
    <source>
        <dbReference type="EMBL" id="AFM04107.1"/>
    </source>
</evidence>
<proteinExistence type="predicted"/>
<keyword evidence="2" id="KW-1185">Reference proteome</keyword>
<dbReference type="HOGENOM" id="CLU_3251892_0_0_10"/>
<dbReference type="EMBL" id="CP003345">
    <property type="protein sequence ID" value="AFM04107.1"/>
    <property type="molecule type" value="Genomic_DNA"/>
</dbReference>
<dbReference type="Proteomes" id="UP000006054">
    <property type="component" value="Chromosome"/>
</dbReference>
<name>I4AJH2_BERLS</name>
<sequence length="42" mass="5232">MKLLGFFYAKYFFVKKKEKLYNLTFYLSKEKKCLQLVLKFEI</sequence>
<dbReference type="KEGG" id="fli:Fleli_1699"/>
<reference evidence="2" key="1">
    <citation type="submission" date="2012-06" db="EMBL/GenBank/DDBJ databases">
        <title>The complete genome of Flexibacter litoralis DSM 6794.</title>
        <authorList>
            <person name="Lucas S."/>
            <person name="Copeland A."/>
            <person name="Lapidus A."/>
            <person name="Glavina del Rio T."/>
            <person name="Dalin E."/>
            <person name="Tice H."/>
            <person name="Bruce D."/>
            <person name="Goodwin L."/>
            <person name="Pitluck S."/>
            <person name="Peters L."/>
            <person name="Ovchinnikova G."/>
            <person name="Lu M."/>
            <person name="Kyrpides N."/>
            <person name="Mavromatis K."/>
            <person name="Ivanova N."/>
            <person name="Brettin T."/>
            <person name="Detter J.C."/>
            <person name="Han C."/>
            <person name="Larimer F."/>
            <person name="Land M."/>
            <person name="Hauser L."/>
            <person name="Markowitz V."/>
            <person name="Cheng J.-F."/>
            <person name="Hugenholtz P."/>
            <person name="Woyke T."/>
            <person name="Wu D."/>
            <person name="Spring S."/>
            <person name="Lang E."/>
            <person name="Kopitz M."/>
            <person name="Brambilla E."/>
            <person name="Klenk H.-P."/>
            <person name="Eisen J.A."/>
        </authorList>
    </citation>
    <scope>NUCLEOTIDE SEQUENCE [LARGE SCALE GENOMIC DNA]</scope>
    <source>
        <strain evidence="2">ATCC 23117 / DSM 6794 / NBRC 15988 / NCIMB 1366 / Sio-4</strain>
    </source>
</reference>
<organism evidence="1 2">
    <name type="scientific">Bernardetia litoralis (strain ATCC 23117 / DSM 6794 / NBRC 15988 / NCIMB 1366 / Fx l1 / Sio-4)</name>
    <name type="common">Flexibacter litoralis</name>
    <dbReference type="NCBI Taxonomy" id="880071"/>
    <lineage>
        <taxon>Bacteria</taxon>
        <taxon>Pseudomonadati</taxon>
        <taxon>Bacteroidota</taxon>
        <taxon>Cytophagia</taxon>
        <taxon>Cytophagales</taxon>
        <taxon>Bernardetiaceae</taxon>
        <taxon>Bernardetia</taxon>
    </lineage>
</organism>
<evidence type="ECO:0000313" key="2">
    <source>
        <dbReference type="Proteomes" id="UP000006054"/>
    </source>
</evidence>
<protein>
    <submittedName>
        <fullName evidence="1">Uncharacterized protein</fullName>
    </submittedName>
</protein>
<accession>I4AJH2</accession>
<dbReference type="AlphaFoldDB" id="I4AJH2"/>
<gene>
    <name evidence="1" type="ordered locus">Fleli_1699</name>
</gene>
<dbReference type="STRING" id="880071.Fleli_1699"/>